<dbReference type="OMA" id="REHANSC"/>
<organism evidence="2 3">
    <name type="scientific">Gloeophyllum trabeum (strain ATCC 11539 / FP-39264 / Madison 617)</name>
    <name type="common">Brown rot fungus</name>
    <dbReference type="NCBI Taxonomy" id="670483"/>
    <lineage>
        <taxon>Eukaryota</taxon>
        <taxon>Fungi</taxon>
        <taxon>Dikarya</taxon>
        <taxon>Basidiomycota</taxon>
        <taxon>Agaricomycotina</taxon>
        <taxon>Agaricomycetes</taxon>
        <taxon>Gloeophyllales</taxon>
        <taxon>Gloeophyllaceae</taxon>
        <taxon>Gloeophyllum</taxon>
    </lineage>
</organism>
<evidence type="ECO:0000313" key="3">
    <source>
        <dbReference type="Proteomes" id="UP000030669"/>
    </source>
</evidence>
<dbReference type="OrthoDB" id="3266438at2759"/>
<sequence length="403" mass="44981">MSSLQTGFSVSPTVNRANSAANNRYEPYPRVSSAHRSFSDGLGSVDKNTIPPSQMPIPGTPHHPSGARDIEHLYPTFTPRTGGAPLGHSNSMNMGTQAYVTSADIDRMVNDHGLLKQRDLVHRFNEMAHDERLLVLFCSCLHASNQNQALTDTLAVLKEKLNTIEAKVDQGWQPADDHEAILKGLLRHYIIQPQYSYSVVPKQVGRYIFDHADKVRLRLYVTDATIRTRVDQWVNDKYNEVKSGLRKAVWTSITNKVPLDDFASTIVKSYHLPVKPKEVPQAIMGSLALMRDVAAPLTTKKGVRGGDTGFWKALEARLAAVVSQHGTTRDSSEEWKTWEKDIIEKDIERYQQRSVSAAPALQVDLNASLVEEMRMMEGEHVVAFGDSFDMASLARESMSQTKP</sequence>
<dbReference type="eggNOG" id="ENOG502R17D">
    <property type="taxonomic scope" value="Eukaryota"/>
</dbReference>
<dbReference type="GeneID" id="19309468"/>
<keyword evidence="3" id="KW-1185">Reference proteome</keyword>
<dbReference type="RefSeq" id="XP_007865757.1">
    <property type="nucleotide sequence ID" value="XM_007867566.1"/>
</dbReference>
<reference evidence="2 3" key="1">
    <citation type="journal article" date="2012" name="Science">
        <title>The Paleozoic origin of enzymatic lignin decomposition reconstructed from 31 fungal genomes.</title>
        <authorList>
            <person name="Floudas D."/>
            <person name="Binder M."/>
            <person name="Riley R."/>
            <person name="Barry K."/>
            <person name="Blanchette R.A."/>
            <person name="Henrissat B."/>
            <person name="Martinez A.T."/>
            <person name="Otillar R."/>
            <person name="Spatafora J.W."/>
            <person name="Yadav J.S."/>
            <person name="Aerts A."/>
            <person name="Benoit I."/>
            <person name="Boyd A."/>
            <person name="Carlson A."/>
            <person name="Copeland A."/>
            <person name="Coutinho P.M."/>
            <person name="de Vries R.P."/>
            <person name="Ferreira P."/>
            <person name="Findley K."/>
            <person name="Foster B."/>
            <person name="Gaskell J."/>
            <person name="Glotzer D."/>
            <person name="Gorecki P."/>
            <person name="Heitman J."/>
            <person name="Hesse C."/>
            <person name="Hori C."/>
            <person name="Igarashi K."/>
            <person name="Jurgens J.A."/>
            <person name="Kallen N."/>
            <person name="Kersten P."/>
            <person name="Kohler A."/>
            <person name="Kuees U."/>
            <person name="Kumar T.K.A."/>
            <person name="Kuo A."/>
            <person name="LaButti K."/>
            <person name="Larrondo L.F."/>
            <person name="Lindquist E."/>
            <person name="Ling A."/>
            <person name="Lombard V."/>
            <person name="Lucas S."/>
            <person name="Lundell T."/>
            <person name="Martin R."/>
            <person name="McLaughlin D.J."/>
            <person name="Morgenstern I."/>
            <person name="Morin E."/>
            <person name="Murat C."/>
            <person name="Nagy L.G."/>
            <person name="Nolan M."/>
            <person name="Ohm R.A."/>
            <person name="Patyshakuliyeva A."/>
            <person name="Rokas A."/>
            <person name="Ruiz-Duenas F.J."/>
            <person name="Sabat G."/>
            <person name="Salamov A."/>
            <person name="Samejima M."/>
            <person name="Schmutz J."/>
            <person name="Slot J.C."/>
            <person name="St John F."/>
            <person name="Stenlid J."/>
            <person name="Sun H."/>
            <person name="Sun S."/>
            <person name="Syed K."/>
            <person name="Tsang A."/>
            <person name="Wiebenga A."/>
            <person name="Young D."/>
            <person name="Pisabarro A."/>
            <person name="Eastwood D.C."/>
            <person name="Martin F."/>
            <person name="Cullen D."/>
            <person name="Grigoriev I.V."/>
            <person name="Hibbett D.S."/>
        </authorList>
    </citation>
    <scope>NUCLEOTIDE SEQUENCE [LARGE SCALE GENOMIC DNA]</scope>
    <source>
        <strain evidence="2 3">ATCC 11539</strain>
    </source>
</reference>
<feature type="region of interest" description="Disordered" evidence="1">
    <location>
        <begin position="20"/>
        <end position="64"/>
    </location>
</feature>
<protein>
    <submittedName>
        <fullName evidence="2">Uncharacterized protein</fullName>
    </submittedName>
</protein>
<evidence type="ECO:0000256" key="1">
    <source>
        <dbReference type="SAM" id="MobiDB-lite"/>
    </source>
</evidence>
<dbReference type="EMBL" id="KB469301">
    <property type="protein sequence ID" value="EPQ55713.1"/>
    <property type="molecule type" value="Genomic_DNA"/>
</dbReference>
<dbReference type="AlphaFoldDB" id="S7Q8E4"/>
<dbReference type="Proteomes" id="UP000030669">
    <property type="component" value="Unassembled WGS sequence"/>
</dbReference>
<proteinExistence type="predicted"/>
<name>S7Q8E4_GLOTA</name>
<gene>
    <name evidence="2" type="ORF">GLOTRDRAFT_93285</name>
</gene>
<dbReference type="KEGG" id="gtr:GLOTRDRAFT_93285"/>
<accession>S7Q8E4</accession>
<dbReference type="HOGENOM" id="CLU_683442_0_0_1"/>
<evidence type="ECO:0000313" key="2">
    <source>
        <dbReference type="EMBL" id="EPQ55713.1"/>
    </source>
</evidence>